<protein>
    <submittedName>
        <fullName evidence="12">Unannotated protein</fullName>
    </submittedName>
</protein>
<accession>A0A6J7LSB9</accession>
<evidence type="ECO:0000313" key="7">
    <source>
        <dbReference type="EMBL" id="CAB4715699.1"/>
    </source>
</evidence>
<dbReference type="EMBL" id="CAFBOC010000001">
    <property type="protein sequence ID" value="CAB4968689.1"/>
    <property type="molecule type" value="Genomic_DNA"/>
</dbReference>
<evidence type="ECO:0000313" key="6">
    <source>
        <dbReference type="EMBL" id="CAB4692015.1"/>
    </source>
</evidence>
<evidence type="ECO:0000313" key="13">
    <source>
        <dbReference type="EMBL" id="CAB5072030.1"/>
    </source>
</evidence>
<dbReference type="EMBL" id="CAESAE010000003">
    <property type="protein sequence ID" value="CAB4334887.1"/>
    <property type="molecule type" value="Genomic_DNA"/>
</dbReference>
<evidence type="ECO:0000313" key="11">
    <source>
        <dbReference type="EMBL" id="CAB4935030.1"/>
    </source>
</evidence>
<evidence type="ECO:0000313" key="8">
    <source>
        <dbReference type="EMBL" id="CAB4779508.1"/>
    </source>
</evidence>
<gene>
    <name evidence="6" type="ORF">UFOPK2510_00759</name>
    <name evidence="7" type="ORF">UFOPK2718_00111</name>
    <name evidence="8" type="ORF">UFOPK2936_00793</name>
    <name evidence="9" type="ORF">UFOPK3174_00282</name>
    <name evidence="10" type="ORF">UFOPK3328_00124</name>
    <name evidence="11" type="ORF">UFOPK3779_00124</name>
    <name evidence="12" type="ORF">UFOPK3913_00150</name>
    <name evidence="5" type="ORF">UFOPK4107_00515</name>
    <name evidence="13" type="ORF">UFOPK4403_00703</name>
</gene>
<keyword evidence="2" id="KW-0238">DNA-binding</keyword>
<dbReference type="Gene3D" id="1.20.120.530">
    <property type="entry name" value="GntR ligand-binding domain-like"/>
    <property type="match status" value="1"/>
</dbReference>
<evidence type="ECO:0000313" key="5">
    <source>
        <dbReference type="EMBL" id="CAB4334887.1"/>
    </source>
</evidence>
<evidence type="ECO:0000256" key="3">
    <source>
        <dbReference type="ARBA" id="ARBA00023163"/>
    </source>
</evidence>
<reference evidence="12" key="1">
    <citation type="submission" date="2020-05" db="EMBL/GenBank/DDBJ databases">
        <authorList>
            <person name="Chiriac C."/>
            <person name="Salcher M."/>
            <person name="Ghai R."/>
            <person name="Kavagutti S V."/>
        </authorList>
    </citation>
    <scope>NUCLEOTIDE SEQUENCE</scope>
</reference>
<name>A0A6J7LSB9_9ZZZZ</name>
<sequence>MRDLESEGLLQHIHNRGVFVSRISSEEFLEMLSPTRLLLEKFALRKSSAKFTPTVVAELEKQIDLMSQGAKKKNIKVIHEADIKFHTITMETAATEQTLQLWKSVISRIRLEFYSVGPSPTLASQAPEHRKLLKTLLSGEVKKIDAALEWHIIGTIKDRLK</sequence>
<dbReference type="EMBL" id="CAEZZW010000003">
    <property type="protein sequence ID" value="CAB4779508.1"/>
    <property type="molecule type" value="Genomic_DNA"/>
</dbReference>
<dbReference type="EMBL" id="CAEZXO010000004">
    <property type="protein sequence ID" value="CAB4692015.1"/>
    <property type="molecule type" value="Genomic_DNA"/>
</dbReference>
<dbReference type="EMBL" id="CAFBQX010000003">
    <property type="protein sequence ID" value="CAB5072030.1"/>
    <property type="molecule type" value="Genomic_DNA"/>
</dbReference>
<dbReference type="PANTHER" id="PTHR43537:SF24">
    <property type="entry name" value="GLUCONATE OPERON TRANSCRIPTIONAL REPRESSOR"/>
    <property type="match status" value="1"/>
</dbReference>
<evidence type="ECO:0000259" key="4">
    <source>
        <dbReference type="Pfam" id="PF07729"/>
    </source>
</evidence>
<evidence type="ECO:0000313" key="10">
    <source>
        <dbReference type="EMBL" id="CAB4855866.1"/>
    </source>
</evidence>
<feature type="domain" description="GntR C-terminal" evidence="4">
    <location>
        <begin position="35"/>
        <end position="152"/>
    </location>
</feature>
<dbReference type="InterPro" id="IPR008920">
    <property type="entry name" value="TF_FadR/GntR_C"/>
</dbReference>
<dbReference type="InterPro" id="IPR011711">
    <property type="entry name" value="GntR_C"/>
</dbReference>
<keyword evidence="1" id="KW-0805">Transcription regulation</keyword>
<keyword evidence="3" id="KW-0804">Transcription</keyword>
<dbReference type="EMBL" id="CAFABH010000003">
    <property type="protein sequence ID" value="CAB4821906.1"/>
    <property type="molecule type" value="Genomic_DNA"/>
</dbReference>
<proteinExistence type="predicted"/>
<evidence type="ECO:0000256" key="1">
    <source>
        <dbReference type="ARBA" id="ARBA00023015"/>
    </source>
</evidence>
<dbReference type="SUPFAM" id="SSF48008">
    <property type="entry name" value="GntR ligand-binding domain-like"/>
    <property type="match status" value="1"/>
</dbReference>
<organism evidence="12">
    <name type="scientific">freshwater metagenome</name>
    <dbReference type="NCBI Taxonomy" id="449393"/>
    <lineage>
        <taxon>unclassified sequences</taxon>
        <taxon>metagenomes</taxon>
        <taxon>ecological metagenomes</taxon>
    </lineage>
</organism>
<dbReference type="PANTHER" id="PTHR43537">
    <property type="entry name" value="TRANSCRIPTIONAL REGULATOR, GNTR FAMILY"/>
    <property type="match status" value="1"/>
</dbReference>
<dbReference type="GO" id="GO:0003677">
    <property type="term" value="F:DNA binding"/>
    <property type="evidence" value="ECO:0007669"/>
    <property type="project" value="UniProtKB-KW"/>
</dbReference>
<evidence type="ECO:0000256" key="2">
    <source>
        <dbReference type="ARBA" id="ARBA00023125"/>
    </source>
</evidence>
<dbReference type="EMBL" id="CAEZYM010000001">
    <property type="protein sequence ID" value="CAB4715699.1"/>
    <property type="molecule type" value="Genomic_DNA"/>
</dbReference>
<dbReference type="EMBL" id="CAFBNH010000001">
    <property type="protein sequence ID" value="CAB4935030.1"/>
    <property type="molecule type" value="Genomic_DNA"/>
</dbReference>
<evidence type="ECO:0000313" key="9">
    <source>
        <dbReference type="EMBL" id="CAB4821906.1"/>
    </source>
</evidence>
<evidence type="ECO:0000313" key="12">
    <source>
        <dbReference type="EMBL" id="CAB4968689.1"/>
    </source>
</evidence>
<dbReference type="Pfam" id="PF07729">
    <property type="entry name" value="FCD"/>
    <property type="match status" value="1"/>
</dbReference>
<dbReference type="EMBL" id="CAFBLD010000001">
    <property type="protein sequence ID" value="CAB4855866.1"/>
    <property type="molecule type" value="Genomic_DNA"/>
</dbReference>
<dbReference type="AlphaFoldDB" id="A0A6J7LSB9"/>